<dbReference type="Pfam" id="PF11227">
    <property type="entry name" value="DUF3025"/>
    <property type="match status" value="1"/>
</dbReference>
<organism evidence="1 2">
    <name type="scientific">Arsukibacterium ikkense</name>
    <dbReference type="NCBI Taxonomy" id="336831"/>
    <lineage>
        <taxon>Bacteria</taxon>
        <taxon>Pseudomonadati</taxon>
        <taxon>Pseudomonadota</taxon>
        <taxon>Gammaproteobacteria</taxon>
        <taxon>Chromatiales</taxon>
        <taxon>Chromatiaceae</taxon>
        <taxon>Arsukibacterium</taxon>
    </lineage>
</organism>
<name>A0A0M2V7W0_9GAMM</name>
<dbReference type="STRING" id="336831.WG68_10955"/>
<dbReference type="OrthoDB" id="5292474at2"/>
<protein>
    <submittedName>
        <fullName evidence="1">Transmembrane protein</fullName>
    </submittedName>
</protein>
<sequence length="283" mass="32527">MSSKNTKNRFVAPAHWSGRLLQQNPIFRDLTAHYPLTNCNDWPSLATLNQWLEHSACQLVANEILAEDGRYYEQFIYATRQVPTRLHNWHDFFGACIWGLFPATKALLNQLHMAEIAEHGLQQRSKLRHKITLFDECGVIICLESAAAQHGGLLRTHQWQQSFVTRRSDWWHGIRPLIFGHAIYEMATLPFLGLTAKCLFIDVPAGFCQWSLTDAYSFVDQKLQQQIANGALLLDNQQLTPLPLLGVPGWWDANRQADFYQNTEYFRALSTRKISTRETSAKI</sequence>
<accession>A0A0M2V7W0</accession>
<evidence type="ECO:0000313" key="1">
    <source>
        <dbReference type="EMBL" id="KKO45243.1"/>
    </source>
</evidence>
<evidence type="ECO:0000313" key="2">
    <source>
        <dbReference type="Proteomes" id="UP000034228"/>
    </source>
</evidence>
<keyword evidence="1" id="KW-0472">Membrane</keyword>
<keyword evidence="1" id="KW-0812">Transmembrane</keyword>
<dbReference type="PATRIC" id="fig|336831.14.peg.396"/>
<dbReference type="InterPro" id="IPR021390">
    <property type="entry name" value="DUF3025"/>
</dbReference>
<dbReference type="EMBL" id="LAHO01000010">
    <property type="protein sequence ID" value="KKO45243.1"/>
    <property type="molecule type" value="Genomic_DNA"/>
</dbReference>
<gene>
    <name evidence="1" type="ORF">WG68_10955</name>
</gene>
<proteinExistence type="predicted"/>
<reference evidence="1 2" key="1">
    <citation type="submission" date="2015-03" db="EMBL/GenBank/DDBJ databases">
        <title>Draft genome sequences of two protease-producing strains of Arsukibacterium isolated from two cold and alkaline environments.</title>
        <authorList>
            <person name="Lylloff J.E."/>
            <person name="Skov L.B."/>
            <person name="Jepsen M."/>
            <person name="Hallin P.F."/>
            <person name="Sorensen S.J."/>
            <person name="Stougaard P."/>
            <person name="Glaring M.A."/>
        </authorList>
    </citation>
    <scope>NUCLEOTIDE SEQUENCE [LARGE SCALE GENOMIC DNA]</scope>
    <source>
        <strain evidence="1 2">GCM72</strain>
    </source>
</reference>
<keyword evidence="2" id="KW-1185">Reference proteome</keyword>
<dbReference type="Proteomes" id="UP000034228">
    <property type="component" value="Unassembled WGS sequence"/>
</dbReference>
<comment type="caution">
    <text evidence="1">The sequence shown here is derived from an EMBL/GenBank/DDBJ whole genome shotgun (WGS) entry which is preliminary data.</text>
</comment>
<dbReference type="AlphaFoldDB" id="A0A0M2V7W0"/>
<dbReference type="RefSeq" id="WP_046557738.1">
    <property type="nucleotide sequence ID" value="NZ_LAHO01000010.1"/>
</dbReference>